<dbReference type="InterPro" id="IPR053866">
    <property type="entry name" value="PhyR_sigma2"/>
</dbReference>
<keyword evidence="3" id="KW-1185">Reference proteome</keyword>
<evidence type="ECO:0000313" key="2">
    <source>
        <dbReference type="EMBL" id="SOD92023.1"/>
    </source>
</evidence>
<accession>A0A286G8Z7</accession>
<evidence type="ECO:0000313" key="3">
    <source>
        <dbReference type="Proteomes" id="UP000219621"/>
    </source>
</evidence>
<organism evidence="2 3">
    <name type="scientific">Caenispirillum bisanense</name>
    <dbReference type="NCBI Taxonomy" id="414052"/>
    <lineage>
        <taxon>Bacteria</taxon>
        <taxon>Pseudomonadati</taxon>
        <taxon>Pseudomonadota</taxon>
        <taxon>Alphaproteobacteria</taxon>
        <taxon>Rhodospirillales</taxon>
        <taxon>Novispirillaceae</taxon>
        <taxon>Caenispirillum</taxon>
    </lineage>
</organism>
<dbReference type="OrthoDB" id="170412at204441"/>
<dbReference type="Gene3D" id="1.20.140.160">
    <property type="match status" value="1"/>
</dbReference>
<feature type="domain" description="PhyR sigma2" evidence="1">
    <location>
        <begin position="8"/>
        <end position="52"/>
    </location>
</feature>
<dbReference type="EMBL" id="OCNJ01000002">
    <property type="protein sequence ID" value="SOD92023.1"/>
    <property type="molecule type" value="Genomic_DNA"/>
</dbReference>
<name>A0A286G8Z7_9PROT</name>
<sequence length="140" mass="15255">MLDASALRHHLPRLRRHAYLLTGSRMAADCAVAMAVARLPRDPSRRPQAPSLTAVFRELHAATEQLVCPADDGLPPLHVRLLALPAEQRGLVVLVTVEWVSLDEACAVCDVAPHHGPELLAEGRAALEARYRPGRLSRAL</sequence>
<proteinExistence type="predicted"/>
<dbReference type="Proteomes" id="UP000219621">
    <property type="component" value="Unassembled WGS sequence"/>
</dbReference>
<dbReference type="RefSeq" id="WP_097277991.1">
    <property type="nucleotide sequence ID" value="NZ_OCNJ01000002.1"/>
</dbReference>
<protein>
    <recommendedName>
        <fullName evidence="1">PhyR sigma2 domain-containing protein</fullName>
    </recommendedName>
</protein>
<reference evidence="3" key="1">
    <citation type="submission" date="2017-09" db="EMBL/GenBank/DDBJ databases">
        <authorList>
            <person name="Varghese N."/>
            <person name="Submissions S."/>
        </authorList>
    </citation>
    <scope>NUCLEOTIDE SEQUENCE [LARGE SCALE GENOMIC DNA]</scope>
    <source>
        <strain evidence="3">USBA 140</strain>
    </source>
</reference>
<gene>
    <name evidence="2" type="ORF">SAMN05421508_102226</name>
</gene>
<dbReference type="AlphaFoldDB" id="A0A286G8Z7"/>
<dbReference type="Pfam" id="PF22029">
    <property type="entry name" value="PhyR_sigma2"/>
    <property type="match status" value="1"/>
</dbReference>
<evidence type="ECO:0000259" key="1">
    <source>
        <dbReference type="Pfam" id="PF22029"/>
    </source>
</evidence>